<evidence type="ECO:0000313" key="3">
    <source>
        <dbReference type="Proteomes" id="UP000054495"/>
    </source>
</evidence>
<proteinExistence type="predicted"/>
<gene>
    <name evidence="2" type="ORF">ANCCEY_11772</name>
</gene>
<organism evidence="2 3">
    <name type="scientific">Ancylostoma ceylanicum</name>
    <dbReference type="NCBI Taxonomy" id="53326"/>
    <lineage>
        <taxon>Eukaryota</taxon>
        <taxon>Metazoa</taxon>
        <taxon>Ecdysozoa</taxon>
        <taxon>Nematoda</taxon>
        <taxon>Chromadorea</taxon>
        <taxon>Rhabditida</taxon>
        <taxon>Rhabditina</taxon>
        <taxon>Rhabditomorpha</taxon>
        <taxon>Strongyloidea</taxon>
        <taxon>Ancylostomatidae</taxon>
        <taxon>Ancylostomatinae</taxon>
        <taxon>Ancylostoma</taxon>
    </lineage>
</organism>
<dbReference type="Proteomes" id="UP000054495">
    <property type="component" value="Unassembled WGS sequence"/>
</dbReference>
<keyword evidence="3" id="KW-1185">Reference proteome</keyword>
<feature type="compositionally biased region" description="Basic and acidic residues" evidence="1">
    <location>
        <begin position="1"/>
        <end position="17"/>
    </location>
</feature>
<name>A0A0D6LNC2_9BILA</name>
<evidence type="ECO:0000256" key="1">
    <source>
        <dbReference type="SAM" id="MobiDB-lite"/>
    </source>
</evidence>
<protein>
    <submittedName>
        <fullName evidence="2">Uncharacterized protein</fullName>
    </submittedName>
</protein>
<dbReference type="EMBL" id="KE125334">
    <property type="protein sequence ID" value="EPB69142.1"/>
    <property type="molecule type" value="Genomic_DNA"/>
</dbReference>
<reference evidence="2 3" key="1">
    <citation type="submission" date="2013-05" db="EMBL/GenBank/DDBJ databases">
        <title>Draft genome of the parasitic nematode Anyclostoma ceylanicum.</title>
        <authorList>
            <person name="Mitreva M."/>
        </authorList>
    </citation>
    <scope>NUCLEOTIDE SEQUENCE [LARGE SCALE GENOMIC DNA]</scope>
</reference>
<sequence>MENESDVRVMHEYENREGGGVVSASQVEMAPGEESPKTTNGSPTKGKSKRIILQKTLQQKGIESIEDFDDFIRTTERDGSVIADLCDMLDANVFQITQRVAAIKKDTKRPARIEAKQEPDPGNDWDILRSALESAFAGLGGTRSEGNDSRHWPEHVQLLGAMYKVEPRQAYEKVKELAISIEVSKTMYGTADIRQGSRSRQFWKERMREYEEDGITEGAVLPTKDGVTDGVFRISNQQIKIPVHNEREQPLFLQKGEELGELGSEKWHEKWEECAMLDHEELVMCIDEKRELLREQIERSREHEKMDPDLQFRRT</sequence>
<evidence type="ECO:0000313" key="2">
    <source>
        <dbReference type="EMBL" id="EPB69142.1"/>
    </source>
</evidence>
<accession>A0A0D6LNC2</accession>
<dbReference type="AlphaFoldDB" id="A0A0D6LNC2"/>
<feature type="region of interest" description="Disordered" evidence="1">
    <location>
        <begin position="1"/>
        <end position="49"/>
    </location>
</feature>